<evidence type="ECO:0000313" key="3">
    <source>
        <dbReference type="EMBL" id="QLQ82344.1"/>
    </source>
</evidence>
<name>A0A7H9HX84_9SACH</name>
<dbReference type="EMBL" id="CP059274">
    <property type="protein sequence ID" value="QLQ82344.1"/>
    <property type="molecule type" value="Genomic_DNA"/>
</dbReference>
<evidence type="ECO:0000259" key="2">
    <source>
        <dbReference type="Pfam" id="PF20945"/>
    </source>
</evidence>
<organism evidence="3 4">
    <name type="scientific">Torulaspora globosa</name>
    <dbReference type="NCBI Taxonomy" id="48254"/>
    <lineage>
        <taxon>Eukaryota</taxon>
        <taxon>Fungi</taxon>
        <taxon>Dikarya</taxon>
        <taxon>Ascomycota</taxon>
        <taxon>Saccharomycotina</taxon>
        <taxon>Saccharomycetes</taxon>
        <taxon>Saccharomycetales</taxon>
        <taxon>Saccharomycetaceae</taxon>
        <taxon>Torulaspora</taxon>
    </lineage>
</organism>
<dbReference type="GO" id="GO:0000466">
    <property type="term" value="P:maturation of 5.8S rRNA from tricistronic rRNA transcript (SSU-rRNA, 5.8S rRNA, LSU-rRNA)"/>
    <property type="evidence" value="ECO:0007669"/>
    <property type="project" value="TreeGrafter"/>
</dbReference>
<dbReference type="GO" id="GO:0000294">
    <property type="term" value="P:nuclear-transcribed mRNA catabolic process, RNase MRP-dependent"/>
    <property type="evidence" value="ECO:0007669"/>
    <property type="project" value="TreeGrafter"/>
</dbReference>
<protein>
    <recommendedName>
        <fullName evidence="2">RNase MRP protein 1 RNA binding domain-containing protein</fullName>
    </recommendedName>
</protein>
<accession>A0A7H9HX84</accession>
<sequence length="196" mass="22515">MELNDKSDSQRDLFLKLRKEFLLIHLVWHRNKNQHRGSVWWKRLNMLKRNCGQVLEILQKPSIERAGDVVKLYKLVNDFNKRQLSKTYRDFNGVIGLGQFVTLGVTLIGLLSRIYSIYKLVLGFFWTKFRDVGCLDRTISVKAEDVPAEMEEIGEEIIGTSLEATAVTVTESILPGKKVSKKKKKKSKSVIDSIFG</sequence>
<dbReference type="AlphaFoldDB" id="A0A7H9HX84"/>
<keyword evidence="1" id="KW-1133">Transmembrane helix</keyword>
<reference evidence="3 4" key="1">
    <citation type="submission" date="2020-06" db="EMBL/GenBank/DDBJ databases">
        <title>The yeast mating-type switching endonuclease HO is a domesticated member of an unorthodox homing genetic element family.</title>
        <authorList>
            <person name="Coughlan A.Y."/>
            <person name="Lombardi L."/>
            <person name="Braun-Galleani S."/>
            <person name="Martos A.R."/>
            <person name="Galeote V."/>
            <person name="Bigey F."/>
            <person name="Dequin S."/>
            <person name="Byrne K.P."/>
            <person name="Wolfe K.H."/>
        </authorList>
    </citation>
    <scope>NUCLEOTIDE SEQUENCE [LARGE SCALE GENOMIC DNA]</scope>
    <source>
        <strain evidence="3 4">CBS2947</strain>
    </source>
</reference>
<gene>
    <name evidence="3" type="ORF">HG537_0H01050</name>
</gene>
<dbReference type="CDD" id="cd22573">
    <property type="entry name" value="RMP1_RBD"/>
    <property type="match status" value="1"/>
</dbReference>
<evidence type="ECO:0000313" key="4">
    <source>
        <dbReference type="Proteomes" id="UP000510647"/>
    </source>
</evidence>
<keyword evidence="1" id="KW-0472">Membrane</keyword>
<keyword evidence="4" id="KW-1185">Reference proteome</keyword>
<dbReference type="InterPro" id="IPR047204">
    <property type="entry name" value="RMP1_RBD"/>
</dbReference>
<keyword evidence="1" id="KW-0812">Transmembrane</keyword>
<evidence type="ECO:0000256" key="1">
    <source>
        <dbReference type="SAM" id="Phobius"/>
    </source>
</evidence>
<dbReference type="Proteomes" id="UP000510647">
    <property type="component" value="Chromosome 8"/>
</dbReference>
<dbReference type="GO" id="GO:0042134">
    <property type="term" value="F:rRNA primary transcript binding"/>
    <property type="evidence" value="ECO:0007669"/>
    <property type="project" value="InterPro"/>
</dbReference>
<feature type="domain" description="RNase MRP protein 1 RNA binding" evidence="2">
    <location>
        <begin position="23"/>
        <end position="113"/>
    </location>
</feature>
<proteinExistence type="predicted"/>
<dbReference type="Pfam" id="PF20945">
    <property type="entry name" value="RMP1"/>
    <property type="match status" value="1"/>
</dbReference>
<dbReference type="PANTHER" id="PTHR37792:SF1">
    <property type="entry name" value="RIBONUCLEASE MRP PROTEIN SUBUNIT RMP1"/>
    <property type="match status" value="1"/>
</dbReference>
<feature type="transmembrane region" description="Helical" evidence="1">
    <location>
        <begin position="91"/>
        <end position="111"/>
    </location>
</feature>
<dbReference type="OrthoDB" id="5414547at2759"/>
<dbReference type="InterPro" id="IPR047205">
    <property type="entry name" value="RMP1"/>
</dbReference>
<dbReference type="GO" id="GO:0000172">
    <property type="term" value="C:ribonuclease MRP complex"/>
    <property type="evidence" value="ECO:0007669"/>
    <property type="project" value="InterPro"/>
</dbReference>
<dbReference type="PANTHER" id="PTHR37792">
    <property type="entry name" value="RIBONUCLEASE MRP PROTEIN SUBUNIT RMP1"/>
    <property type="match status" value="1"/>
</dbReference>